<dbReference type="OrthoDB" id="1708042at2"/>
<evidence type="ECO:0000313" key="2">
    <source>
        <dbReference type="Proteomes" id="UP000321901"/>
    </source>
</evidence>
<dbReference type="Proteomes" id="UP000321901">
    <property type="component" value="Unassembled WGS sequence"/>
</dbReference>
<dbReference type="EMBL" id="BJYL01000032">
    <property type="protein sequence ID" value="GEN84114.1"/>
    <property type="molecule type" value="Genomic_DNA"/>
</dbReference>
<organism evidence="1 2">
    <name type="scientific">Sporosarcina luteola</name>
    <dbReference type="NCBI Taxonomy" id="582850"/>
    <lineage>
        <taxon>Bacteria</taxon>
        <taxon>Bacillati</taxon>
        <taxon>Bacillota</taxon>
        <taxon>Bacilli</taxon>
        <taxon>Bacillales</taxon>
        <taxon>Caryophanaceae</taxon>
        <taxon>Sporosarcina</taxon>
    </lineage>
</organism>
<dbReference type="RefSeq" id="WP_147058652.1">
    <property type="nucleotide sequence ID" value="NZ_BJYL01000032.1"/>
</dbReference>
<dbReference type="AlphaFoldDB" id="A0A511Z9K1"/>
<gene>
    <name evidence="1" type="ORF">SLU01_24260</name>
</gene>
<accession>A0A511Z9K1</accession>
<dbReference type="Pfam" id="PF03698">
    <property type="entry name" value="UPF0180"/>
    <property type="match status" value="1"/>
</dbReference>
<dbReference type="InterPro" id="IPR005370">
    <property type="entry name" value="UPF0180"/>
</dbReference>
<proteinExistence type="predicted"/>
<protein>
    <recommendedName>
        <fullName evidence="3">YkuS family protein</fullName>
    </recommendedName>
</protein>
<comment type="caution">
    <text evidence="1">The sequence shown here is derived from an EMBL/GenBank/DDBJ whole genome shotgun (WGS) entry which is preliminary data.</text>
</comment>
<evidence type="ECO:0008006" key="3">
    <source>
        <dbReference type="Google" id="ProtNLM"/>
    </source>
</evidence>
<name>A0A511Z9K1_9BACL</name>
<sequence>MARIAVENPFDDVKMALEEKGHEVKMFESDENLNGYDIGVVRAISDVNVDQFDFPVVGIQGMSVQDVVNDVEQRLNR</sequence>
<reference evidence="1 2" key="1">
    <citation type="submission" date="2019-07" db="EMBL/GenBank/DDBJ databases">
        <title>Whole genome shotgun sequence of Sporosarcina luteola NBRC 105378.</title>
        <authorList>
            <person name="Hosoyama A."/>
            <person name="Uohara A."/>
            <person name="Ohji S."/>
            <person name="Ichikawa N."/>
        </authorList>
    </citation>
    <scope>NUCLEOTIDE SEQUENCE [LARGE SCALE GENOMIC DNA]</scope>
    <source>
        <strain evidence="1 2">NBRC 105378</strain>
    </source>
</reference>
<evidence type="ECO:0000313" key="1">
    <source>
        <dbReference type="EMBL" id="GEN84114.1"/>
    </source>
</evidence>
<keyword evidence="2" id="KW-1185">Reference proteome</keyword>